<dbReference type="GO" id="GO:0018580">
    <property type="term" value="F:nitronate monooxygenase activity"/>
    <property type="evidence" value="ECO:0007669"/>
    <property type="project" value="InterPro"/>
</dbReference>
<evidence type="ECO:0000256" key="2">
    <source>
        <dbReference type="ARBA" id="ARBA00022643"/>
    </source>
</evidence>
<keyword evidence="1" id="KW-0285">Flavoprotein</keyword>
<dbReference type="InterPro" id="IPR004136">
    <property type="entry name" value="NMO"/>
</dbReference>
<dbReference type="Proteomes" id="UP000722485">
    <property type="component" value="Unassembled WGS sequence"/>
</dbReference>
<proteinExistence type="predicted"/>
<evidence type="ECO:0008006" key="6">
    <source>
        <dbReference type="Google" id="ProtNLM"/>
    </source>
</evidence>
<keyword evidence="2" id="KW-0288">FMN</keyword>
<evidence type="ECO:0000313" key="5">
    <source>
        <dbReference type="Proteomes" id="UP000722485"/>
    </source>
</evidence>
<dbReference type="EMBL" id="JAANBB010000087">
    <property type="protein sequence ID" value="KAF7550991.1"/>
    <property type="molecule type" value="Genomic_DNA"/>
</dbReference>
<dbReference type="AlphaFoldDB" id="A0A9P5HB28"/>
<reference evidence="4" key="1">
    <citation type="submission" date="2020-03" db="EMBL/GenBank/DDBJ databases">
        <title>Draft Genome Sequence of Cylindrodendrum hubeiense.</title>
        <authorList>
            <person name="Buettner E."/>
            <person name="Kellner H."/>
        </authorList>
    </citation>
    <scope>NUCLEOTIDE SEQUENCE</scope>
    <source>
        <strain evidence="4">IHI 201604</strain>
    </source>
</reference>
<sequence length="354" mass="37020">MSSSKLLSRFEWVKSPLIISAPMAGAATPRLATEVSKAGGLGFLPAIADLRTDAPQLSALDSELKEARSLFGDAFPASSPIQIGAAFITSDASMATFADTALPILAKHRPAAVWLFAPDGDLKPHPAVIKAIKTIDPPPVVFVQVGNVAAAREAVKDGADVLVAQGVDAGGHQFRQGSGIVTLVPEVRSMLDEEFQGKDIGLIAAGGIANGKGVAAALALGADATVMGTRFTVTPESKYPEFRKEIILNAVDGGVSTLKSPFNDQINKSALWGPLYDGRAIIGSIHEKFLAGASLEECQKSLKEDYSEEEASRITRTWAGAGVGLVKDAQPAGDVVREVQKETVVTIQRLAGLV</sequence>
<dbReference type="CDD" id="cd04730">
    <property type="entry name" value="NPD_like"/>
    <property type="match status" value="1"/>
</dbReference>
<keyword evidence="3" id="KW-0560">Oxidoreductase</keyword>
<dbReference type="PANTHER" id="PTHR32332:SF34">
    <property type="entry name" value="2-NITROPROPANE DIOXYGENASE FAMILY, PUTATIVE-RELATED"/>
    <property type="match status" value="1"/>
</dbReference>
<dbReference type="SUPFAM" id="SSF51412">
    <property type="entry name" value="Inosine monophosphate dehydrogenase (IMPDH)"/>
    <property type="match status" value="1"/>
</dbReference>
<keyword evidence="5" id="KW-1185">Reference proteome</keyword>
<dbReference type="Pfam" id="PF03060">
    <property type="entry name" value="NMO"/>
    <property type="match status" value="1"/>
</dbReference>
<evidence type="ECO:0000256" key="1">
    <source>
        <dbReference type="ARBA" id="ARBA00022630"/>
    </source>
</evidence>
<dbReference type="OrthoDB" id="2349068at2759"/>
<comment type="caution">
    <text evidence="4">The sequence shown here is derived from an EMBL/GenBank/DDBJ whole genome shotgun (WGS) entry which is preliminary data.</text>
</comment>
<dbReference type="PANTHER" id="PTHR32332">
    <property type="entry name" value="2-NITROPROPANE DIOXYGENASE"/>
    <property type="match status" value="1"/>
</dbReference>
<name>A0A9P5HB28_9HYPO</name>
<protein>
    <recommendedName>
        <fullName evidence="6">Nitronate monooxygenase domain-containing protein</fullName>
    </recommendedName>
</protein>
<evidence type="ECO:0000313" key="4">
    <source>
        <dbReference type="EMBL" id="KAF7550991.1"/>
    </source>
</evidence>
<dbReference type="InterPro" id="IPR013785">
    <property type="entry name" value="Aldolase_TIM"/>
</dbReference>
<evidence type="ECO:0000256" key="3">
    <source>
        <dbReference type="ARBA" id="ARBA00023002"/>
    </source>
</evidence>
<accession>A0A9P5HB28</accession>
<dbReference type="Gene3D" id="3.20.20.70">
    <property type="entry name" value="Aldolase class I"/>
    <property type="match status" value="1"/>
</dbReference>
<organism evidence="4 5">
    <name type="scientific">Cylindrodendrum hubeiense</name>
    <dbReference type="NCBI Taxonomy" id="595255"/>
    <lineage>
        <taxon>Eukaryota</taxon>
        <taxon>Fungi</taxon>
        <taxon>Dikarya</taxon>
        <taxon>Ascomycota</taxon>
        <taxon>Pezizomycotina</taxon>
        <taxon>Sordariomycetes</taxon>
        <taxon>Hypocreomycetidae</taxon>
        <taxon>Hypocreales</taxon>
        <taxon>Nectriaceae</taxon>
        <taxon>Cylindrodendrum</taxon>
    </lineage>
</organism>
<gene>
    <name evidence="4" type="ORF">G7Z17_g5348</name>
</gene>